<dbReference type="AlphaFoldDB" id="A0A7R9MNR3"/>
<name>A0A7R9MNR3_9ACAR</name>
<keyword evidence="2" id="KW-1185">Reference proteome</keyword>
<evidence type="ECO:0000313" key="2">
    <source>
        <dbReference type="Proteomes" id="UP000728032"/>
    </source>
</evidence>
<sequence>MVSLTDLTIAAEAHKQCEVQEVYECSQMNVKIKERLCQVCGDSKQIAITMCFKRQMRDQCTDETIVSEV</sequence>
<organism evidence="1">
    <name type="scientific">Oppiella nova</name>
    <dbReference type="NCBI Taxonomy" id="334625"/>
    <lineage>
        <taxon>Eukaryota</taxon>
        <taxon>Metazoa</taxon>
        <taxon>Ecdysozoa</taxon>
        <taxon>Arthropoda</taxon>
        <taxon>Chelicerata</taxon>
        <taxon>Arachnida</taxon>
        <taxon>Acari</taxon>
        <taxon>Acariformes</taxon>
        <taxon>Sarcoptiformes</taxon>
        <taxon>Oribatida</taxon>
        <taxon>Brachypylina</taxon>
        <taxon>Oppioidea</taxon>
        <taxon>Oppiidae</taxon>
        <taxon>Oppiella</taxon>
    </lineage>
</organism>
<dbReference type="Proteomes" id="UP000728032">
    <property type="component" value="Unassembled WGS sequence"/>
</dbReference>
<proteinExistence type="predicted"/>
<protein>
    <submittedName>
        <fullName evidence="1">Uncharacterized protein</fullName>
    </submittedName>
</protein>
<gene>
    <name evidence="1" type="ORF">ONB1V03_LOCUS20208</name>
</gene>
<accession>A0A7R9MNR3</accession>
<dbReference type="EMBL" id="CAJPVJ010033734">
    <property type="protein sequence ID" value="CAG2180787.1"/>
    <property type="molecule type" value="Genomic_DNA"/>
</dbReference>
<evidence type="ECO:0000313" key="1">
    <source>
        <dbReference type="EMBL" id="CAD7663650.1"/>
    </source>
</evidence>
<reference evidence="1" key="1">
    <citation type="submission" date="2020-11" db="EMBL/GenBank/DDBJ databases">
        <authorList>
            <person name="Tran Van P."/>
        </authorList>
    </citation>
    <scope>NUCLEOTIDE SEQUENCE</scope>
</reference>
<dbReference type="EMBL" id="OC948559">
    <property type="protein sequence ID" value="CAD7663650.1"/>
    <property type="molecule type" value="Genomic_DNA"/>
</dbReference>